<dbReference type="STRING" id="1121457.SAMN02745161_1354"/>
<dbReference type="InterPro" id="IPR001940">
    <property type="entry name" value="Peptidase_S1C"/>
</dbReference>
<dbReference type="InterPro" id="IPR043504">
    <property type="entry name" value="Peptidase_S1_PA_chymotrypsin"/>
</dbReference>
<dbReference type="PRINTS" id="PR00834">
    <property type="entry name" value="PROTEASES2C"/>
</dbReference>
<reference evidence="2" key="1">
    <citation type="submission" date="2016-11" db="EMBL/GenBank/DDBJ databases">
        <authorList>
            <person name="Varghese N."/>
            <person name="Submissions S."/>
        </authorList>
    </citation>
    <scope>NUCLEOTIDE SEQUENCE [LARGE SCALE GENOMIC DNA]</scope>
    <source>
        <strain evidence="2">DSM 17456</strain>
    </source>
</reference>
<accession>A0A1N6FK08</accession>
<dbReference type="Proteomes" id="UP000184694">
    <property type="component" value="Unassembled WGS sequence"/>
</dbReference>
<dbReference type="GO" id="GO:0006508">
    <property type="term" value="P:proteolysis"/>
    <property type="evidence" value="ECO:0007669"/>
    <property type="project" value="InterPro"/>
</dbReference>
<dbReference type="Pfam" id="PF13365">
    <property type="entry name" value="Trypsin_2"/>
    <property type="match status" value="1"/>
</dbReference>
<proteinExistence type="predicted"/>
<evidence type="ECO:0000313" key="2">
    <source>
        <dbReference type="Proteomes" id="UP000184694"/>
    </source>
</evidence>
<dbReference type="Gene3D" id="2.40.10.10">
    <property type="entry name" value="Trypsin-like serine proteases"/>
    <property type="match status" value="2"/>
</dbReference>
<gene>
    <name evidence="1" type="ORF">SAMN02745161_1354</name>
</gene>
<dbReference type="PANTHER" id="PTHR43019">
    <property type="entry name" value="SERINE ENDOPROTEASE DEGS"/>
    <property type="match status" value="1"/>
</dbReference>
<dbReference type="RefSeq" id="WP_074216179.1">
    <property type="nucleotide sequence ID" value="NZ_FSRG01000004.1"/>
</dbReference>
<dbReference type="PROSITE" id="PS51257">
    <property type="entry name" value="PROKAR_LIPOPROTEIN"/>
    <property type="match status" value="1"/>
</dbReference>
<evidence type="ECO:0000313" key="1">
    <source>
        <dbReference type="EMBL" id="SIN95591.1"/>
    </source>
</evidence>
<dbReference type="InterPro" id="IPR009003">
    <property type="entry name" value="Peptidase_S1_PA"/>
</dbReference>
<organism evidence="1 2">
    <name type="scientific">Halodesulfovibrio marinisediminis DSM 17456</name>
    <dbReference type="NCBI Taxonomy" id="1121457"/>
    <lineage>
        <taxon>Bacteria</taxon>
        <taxon>Pseudomonadati</taxon>
        <taxon>Thermodesulfobacteriota</taxon>
        <taxon>Desulfovibrionia</taxon>
        <taxon>Desulfovibrionales</taxon>
        <taxon>Desulfovibrionaceae</taxon>
        <taxon>Halodesulfovibrio</taxon>
    </lineage>
</organism>
<dbReference type="SUPFAM" id="SSF50494">
    <property type="entry name" value="Trypsin-like serine proteases"/>
    <property type="match status" value="1"/>
</dbReference>
<dbReference type="EMBL" id="FSRG01000004">
    <property type="protein sequence ID" value="SIN95591.1"/>
    <property type="molecule type" value="Genomic_DNA"/>
</dbReference>
<dbReference type="AlphaFoldDB" id="A0A1N6FK08"/>
<dbReference type="OrthoDB" id="9766361at2"/>
<protein>
    <submittedName>
        <fullName evidence="1">Trypsin-like peptidase domain-containing protein</fullName>
    </submittedName>
</protein>
<keyword evidence="2" id="KW-1185">Reference proteome</keyword>
<sequence length="362" mass="39638">MRNHHSFHLFCIFLLLFTTISGCSNRQYISGTDTYKNKNCIRVLDIDEYEAWEIGVAVANSTFDSVQTTAGTRQIHAKSSKIMMGQARTTIEPVELRSTTNKTVSGFVYDVYSKSDGINQTFIPGYMASNFADELQNYLEIQKIRTNVICGFERSKLTGALGRATGTCWLVDSRGYLVTCEHVAGNKRTLEIVLPNGAVQTATVVLTDKTNDLAILKATPLPEQYHPIPIALTKLSTPGESVHILGFPEGEHYGNSLKISTGNISSILGFKNNTTEYQLDASINGGNSGGPVFDEHGTAIGVVSSKLVGLGTEGIGYIKKTNCLSLLFAQVGISPTPSINETFSAEEIYEQYKNSVFLIRRY</sequence>
<dbReference type="PANTHER" id="PTHR43019:SF23">
    <property type="entry name" value="PROTEASE DO-LIKE 5, CHLOROPLASTIC"/>
    <property type="match status" value="1"/>
</dbReference>
<name>A0A1N6FK08_9BACT</name>
<dbReference type="GO" id="GO:0004252">
    <property type="term" value="F:serine-type endopeptidase activity"/>
    <property type="evidence" value="ECO:0007669"/>
    <property type="project" value="InterPro"/>
</dbReference>